<reference evidence="1 2" key="1">
    <citation type="submission" date="2023-02" db="EMBL/GenBank/DDBJ databases">
        <title>Pseudomonas chrutzelriedensis sp. nov., a potently antifungal strain isolated from moss.</title>
        <authorList>
            <person name="Schnyder A."/>
            <person name="Kalawong R."/>
            <person name="Eberl L."/>
            <person name="Agnoli K."/>
        </authorList>
    </citation>
    <scope>NUCLEOTIDE SEQUENCE [LARGE SCALE GENOMIC DNA]</scope>
    <source>
        <strain evidence="1 2">681</strain>
    </source>
</reference>
<dbReference type="RefSeq" id="WP_282316734.1">
    <property type="nucleotide sequence ID" value="NZ_JARBWL010000002.1"/>
</dbReference>
<gene>
    <name evidence="1" type="ORF">POF45_22070</name>
</gene>
<accession>A0ABT6QT58</accession>
<sequence length="155" mass="17830">MSKFLEVANTFKEALEADAEKLEHLRDVALQVRRKFAEYLGVPSGNPIMINGKEAPHVAIGDIDKNGHFTGIPKKEFQRSSADRIQFVIWFTYDPEPKPRTEGSISFHLQLEQIAKGYRIWLNDFEEFLITLEDMTSLFDAMYQSAIEKARKAIH</sequence>
<evidence type="ECO:0000313" key="1">
    <source>
        <dbReference type="EMBL" id="MDI2594095.1"/>
    </source>
</evidence>
<protein>
    <submittedName>
        <fullName evidence="1">Uncharacterized protein</fullName>
    </submittedName>
</protein>
<proteinExistence type="predicted"/>
<evidence type="ECO:0000313" key="2">
    <source>
        <dbReference type="Proteomes" id="UP001159100"/>
    </source>
</evidence>
<organism evidence="1 2">
    <name type="scientific">Pseudomonas fungipugnans</name>
    <dbReference type="NCBI Taxonomy" id="3024217"/>
    <lineage>
        <taxon>Bacteria</taxon>
        <taxon>Pseudomonadati</taxon>
        <taxon>Pseudomonadota</taxon>
        <taxon>Gammaproteobacteria</taxon>
        <taxon>Pseudomonadales</taxon>
        <taxon>Pseudomonadaceae</taxon>
        <taxon>Pseudomonas</taxon>
    </lineage>
</organism>
<name>A0ABT6QT58_9PSED</name>
<keyword evidence="2" id="KW-1185">Reference proteome</keyword>
<dbReference type="EMBL" id="JARBWL010000002">
    <property type="protein sequence ID" value="MDI2594095.1"/>
    <property type="molecule type" value="Genomic_DNA"/>
</dbReference>
<dbReference type="Proteomes" id="UP001159100">
    <property type="component" value="Unassembled WGS sequence"/>
</dbReference>
<comment type="caution">
    <text evidence="1">The sequence shown here is derived from an EMBL/GenBank/DDBJ whole genome shotgun (WGS) entry which is preliminary data.</text>
</comment>